<sequence length="329" mass="35322">MTSEYATFGLAPAMRAGGVLPHGAYRMHRDFLDFIVDGEPLLSSLADLDVISPLAADLGPTVFTTRVRGLLLETEPPLPEGRRVVYGCPECEDPECGVVTAVIEREGPDVVWRDFAWQAGDTPDSYPDLGPYRFRGEQYRAELLAHEAPAGRRVLLVGRRAAFLAKLAAALRTIGIGAEITQDAPSAHADELRGYDAVAFGRTVGPEERAAVRDAFAAAGAGAVFVADAAPIVPLLVARIEQALNHTPQRLAGLRAEGAEALLEVVAPCRVGLLAHRLDRLGRPRTHPLFNGWLEPGTHRIPLDARAIRGEAYVVARTSTTVLVAPVAR</sequence>
<organism evidence="1 2">
    <name type="scientific">Streptomyces lonegramiae</name>
    <dbReference type="NCBI Taxonomy" id="3075524"/>
    <lineage>
        <taxon>Bacteria</taxon>
        <taxon>Bacillati</taxon>
        <taxon>Actinomycetota</taxon>
        <taxon>Actinomycetes</taxon>
        <taxon>Kitasatosporales</taxon>
        <taxon>Streptomycetaceae</taxon>
        <taxon>Streptomyces</taxon>
    </lineage>
</organism>
<reference evidence="1" key="1">
    <citation type="submission" date="2024-05" db="EMBL/GenBank/DDBJ databases">
        <title>30 novel species of actinomycetes from the DSMZ collection.</title>
        <authorList>
            <person name="Nouioui I."/>
        </authorList>
    </citation>
    <scope>NUCLEOTIDE SEQUENCE</scope>
    <source>
        <strain evidence="1">DSM 41529</strain>
    </source>
</reference>
<dbReference type="EMBL" id="JAVRFD010000010">
    <property type="protein sequence ID" value="MDT0545143.1"/>
    <property type="molecule type" value="Genomic_DNA"/>
</dbReference>
<evidence type="ECO:0000313" key="1">
    <source>
        <dbReference type="EMBL" id="MDT0545143.1"/>
    </source>
</evidence>
<proteinExistence type="predicted"/>
<protein>
    <submittedName>
        <fullName evidence="1">Oxidoreductase</fullName>
    </submittedName>
</protein>
<evidence type="ECO:0000313" key="2">
    <source>
        <dbReference type="Proteomes" id="UP001180754"/>
    </source>
</evidence>
<keyword evidence="2" id="KW-1185">Reference proteome</keyword>
<dbReference type="Proteomes" id="UP001180754">
    <property type="component" value="Unassembled WGS sequence"/>
</dbReference>
<dbReference type="RefSeq" id="WP_311725624.1">
    <property type="nucleotide sequence ID" value="NZ_JAVRFD010000010.1"/>
</dbReference>
<gene>
    <name evidence="1" type="ORF">RND15_20865</name>
</gene>
<comment type="caution">
    <text evidence="1">The sequence shown here is derived from an EMBL/GenBank/DDBJ whole genome shotgun (WGS) entry which is preliminary data.</text>
</comment>
<name>A0ABU2XJS0_9ACTN</name>
<accession>A0ABU2XJS0</accession>